<name>A0A3S8RSC6_9BACL</name>
<dbReference type="InterPro" id="IPR011801">
    <property type="entry name" value="Swm_rep_I_cyn"/>
</dbReference>
<reference evidence="3 4" key="1">
    <citation type="submission" date="2018-11" db="EMBL/GenBank/DDBJ databases">
        <title>Genome sequencing of Paenibacillus lentus DSM25539(T).</title>
        <authorList>
            <person name="Kook J.-K."/>
            <person name="Park S.-N."/>
            <person name="Lim Y.K."/>
        </authorList>
    </citation>
    <scope>NUCLEOTIDE SEQUENCE [LARGE SCALE GENOMIC DNA]</scope>
    <source>
        <strain evidence="3 4">DSM 25539</strain>
    </source>
</reference>
<evidence type="ECO:0000313" key="3">
    <source>
        <dbReference type="EMBL" id="AZK45896.1"/>
    </source>
</evidence>
<accession>A0A3S8RSC6</accession>
<dbReference type="Gene3D" id="2.60.40.1220">
    <property type="match status" value="2"/>
</dbReference>
<evidence type="ECO:0000259" key="2">
    <source>
        <dbReference type="PROSITE" id="PS51272"/>
    </source>
</evidence>
<sequence>MHAWCYIRIMVGRKGEREMQRKVSFLIVAVLMLNMLLGATAGAVSKYPSGTGGAVAVASTKSLNTGNLLLGNVLLSAAGSTPSTYSPTGTGVPVNTKLEIKFGHHKVRTNGLQTYSISRNNSGYTEKMDVTVTQSTYTNSMILTPPANLQYGSNYTITIPANAFIVGENNGSKSSEIRWSFTTVNAPASAALNATTFRPTNGNSTASVNVKPVITFNRNVSLNRSITNAGITLKKSSNHATVPITVTSSGNQVTISPNSSLESGISYYIEIPRNAIYDAQNSSVYYAGLSGTNRWTFQTGSVDKTAPVLQSATMYSNTSIRLLYNETLESYYSLSTSNFKVSVNGEDRRISSVTASGSSVYVYLDTGVAVGQNVRISYTAGGSRPIQDRAGNVAASFSSREVTNSIDSVMPKPQDGYISGSTLTLRFSESLKDVSSNAYQQFRVTADGQTKSINRISRSGSYVYLYLSSSVSNGDVVKVSYTPGSYPLQDHRGQNIAPFSDYFVRNYNDSKAPEFTKIEGSGSKIVITYNEALRSTSIPMKSQYSVLVNNSPVYVTGIEVQTNQVILTLASSFSKEQNVTLSYVSASGGIADLNGNLAGYINLEPVNYNMVADGIRSAVIRGDTITVTYNSFLRSGSSVSASQFSVNVDQVNRLVQSAAVSGDTITIKLGSSVYAGQVVELSYKPGSAPLYDNAGKALQAFSRLSIQNLTGGSTGAGTGNVSLPSSLSVFPTADFDMGGYLLNLNAAQIQESLSQNKQQNIRRYVIDEAKLQEAFQFLINSNALNRKIVFDVPSTEKAAAVSWPLGAVVNMYGLGKTGSIAVRHQNVMYELPIEKIAFPEISRSLLVNNLNSAYITIQMEPIPQVQLPTQNYSNGVTITPSGDPVQVYVTAYNGTSTQNTVDVSHSGHVHFRAVNQGAANSIAETQISLVKYDLASRTSSYVPAKVTKRGNYSIFNGKTTGNIIVGPALGYSYFSDTRNHWASANINSLASRLIIDSRQGNQFQPNSNITRAEFAVFIAKGLGLEGDEASARRFPDVPSGTTGAYIGAAAKAGIIAGNMDGTFKPNSYITREQMSLMMVRAMAYAGQDINLNGLTSSQLLGRFKDSAKIQSKDNVAKAVKEGIIQGVSLDTFQPQGNATRAQAAVMLKRVLEKLNYI</sequence>
<dbReference type="Pfam" id="PF13753">
    <property type="entry name" value="SWM_repeat"/>
    <property type="match status" value="4"/>
</dbReference>
<keyword evidence="1" id="KW-0732">Signal</keyword>
<organism evidence="3 4">
    <name type="scientific">Paenibacillus lentus</name>
    <dbReference type="NCBI Taxonomy" id="1338368"/>
    <lineage>
        <taxon>Bacteria</taxon>
        <taxon>Bacillati</taxon>
        <taxon>Bacillota</taxon>
        <taxon>Bacilli</taxon>
        <taxon>Bacillales</taxon>
        <taxon>Paenibacillaceae</taxon>
        <taxon>Paenibacillus</taxon>
    </lineage>
</organism>
<dbReference type="InterPro" id="IPR028059">
    <property type="entry name" value="SWM_rpt"/>
</dbReference>
<dbReference type="NCBIfam" id="TIGR02059">
    <property type="entry name" value="swm_rep_I"/>
    <property type="match status" value="4"/>
</dbReference>
<dbReference type="PANTHER" id="PTHR43308">
    <property type="entry name" value="OUTER MEMBRANE PROTEIN ALPHA-RELATED"/>
    <property type="match status" value="1"/>
</dbReference>
<dbReference type="InterPro" id="IPR032812">
    <property type="entry name" value="SbsA_Ig"/>
</dbReference>
<dbReference type="InterPro" id="IPR001119">
    <property type="entry name" value="SLH_dom"/>
</dbReference>
<gene>
    <name evidence="3" type="ORF">EIM92_06505</name>
</gene>
<feature type="domain" description="SLH" evidence="2">
    <location>
        <begin position="1098"/>
        <end position="1157"/>
    </location>
</feature>
<dbReference type="Proteomes" id="UP000273145">
    <property type="component" value="Chromosome"/>
</dbReference>
<proteinExistence type="predicted"/>
<dbReference type="Pfam" id="PF00395">
    <property type="entry name" value="SLH"/>
    <property type="match status" value="3"/>
</dbReference>
<dbReference type="PANTHER" id="PTHR43308:SF5">
    <property type="entry name" value="S-LAYER PROTEIN _ PEPTIDOGLYCAN ENDO-BETA-N-ACETYLGLUCOSAMINIDASE"/>
    <property type="match status" value="1"/>
</dbReference>
<dbReference type="AlphaFoldDB" id="A0A3S8RSC6"/>
<dbReference type="InterPro" id="IPR014755">
    <property type="entry name" value="Cu-Rt/internalin_Ig-like"/>
</dbReference>
<feature type="domain" description="SLH" evidence="2">
    <location>
        <begin position="969"/>
        <end position="1032"/>
    </location>
</feature>
<dbReference type="OrthoDB" id="2675126at2"/>
<evidence type="ECO:0000313" key="4">
    <source>
        <dbReference type="Proteomes" id="UP000273145"/>
    </source>
</evidence>
<protein>
    <recommendedName>
        <fullName evidence="2">SLH domain-containing protein</fullName>
    </recommendedName>
</protein>
<keyword evidence="4" id="KW-1185">Reference proteome</keyword>
<dbReference type="EMBL" id="CP034248">
    <property type="protein sequence ID" value="AZK45896.1"/>
    <property type="molecule type" value="Genomic_DNA"/>
</dbReference>
<dbReference type="PROSITE" id="PS51272">
    <property type="entry name" value="SLH"/>
    <property type="match status" value="3"/>
</dbReference>
<evidence type="ECO:0000256" key="1">
    <source>
        <dbReference type="ARBA" id="ARBA00022729"/>
    </source>
</evidence>
<dbReference type="KEGG" id="plen:EIM92_06505"/>
<feature type="domain" description="SLH" evidence="2">
    <location>
        <begin position="1034"/>
        <end position="1092"/>
    </location>
</feature>
<dbReference type="InterPro" id="IPR051465">
    <property type="entry name" value="Cell_Envelope_Struct_Comp"/>
</dbReference>
<dbReference type="Pfam" id="PF13205">
    <property type="entry name" value="Big_5"/>
    <property type="match status" value="2"/>
</dbReference>